<comment type="caution">
    <text evidence="3">The sequence shown here is derived from an EMBL/GenBank/DDBJ whole genome shotgun (WGS) entry which is preliminary data.</text>
</comment>
<reference evidence="3" key="1">
    <citation type="submission" date="2020-08" db="EMBL/GenBank/DDBJ databases">
        <title>Genome public.</title>
        <authorList>
            <person name="Liu C."/>
            <person name="Sun Q."/>
        </authorList>
    </citation>
    <scope>NUCLEOTIDE SEQUENCE</scope>
    <source>
        <strain evidence="3">BX1005</strain>
    </source>
</reference>
<evidence type="ECO:0000259" key="1">
    <source>
        <dbReference type="Pfam" id="PF01548"/>
    </source>
</evidence>
<dbReference type="InterPro" id="IPR002525">
    <property type="entry name" value="Transp_IS110-like_N"/>
</dbReference>
<dbReference type="PANTHER" id="PTHR33055:SF13">
    <property type="entry name" value="TRANSPOSASE"/>
    <property type="match status" value="1"/>
</dbReference>
<evidence type="ECO:0000313" key="3">
    <source>
        <dbReference type="EMBL" id="MBC5715658.1"/>
    </source>
</evidence>
<keyword evidence="4" id="KW-1185">Reference proteome</keyword>
<feature type="domain" description="Transposase IS116/IS110/IS902 C-terminal" evidence="2">
    <location>
        <begin position="289"/>
        <end position="371"/>
    </location>
</feature>
<dbReference type="RefSeq" id="WP_186867887.1">
    <property type="nucleotide sequence ID" value="NZ_JACOPH010000056.1"/>
</dbReference>
<dbReference type="GO" id="GO:0004803">
    <property type="term" value="F:transposase activity"/>
    <property type="evidence" value="ECO:0007669"/>
    <property type="project" value="InterPro"/>
</dbReference>
<dbReference type="NCBIfam" id="NF033542">
    <property type="entry name" value="transpos_IS110"/>
    <property type="match status" value="1"/>
</dbReference>
<dbReference type="EMBL" id="JACOPH010000056">
    <property type="protein sequence ID" value="MBC5715658.1"/>
    <property type="molecule type" value="Genomic_DNA"/>
</dbReference>
<name>A0A923RUD5_9FIRM</name>
<dbReference type="GO" id="GO:0003677">
    <property type="term" value="F:DNA binding"/>
    <property type="evidence" value="ECO:0007669"/>
    <property type="project" value="InterPro"/>
</dbReference>
<gene>
    <name evidence="3" type="ORF">H8S17_16000</name>
</gene>
<dbReference type="Pfam" id="PF02371">
    <property type="entry name" value="Transposase_20"/>
    <property type="match status" value="1"/>
</dbReference>
<dbReference type="PANTHER" id="PTHR33055">
    <property type="entry name" value="TRANSPOSASE FOR INSERTION SEQUENCE ELEMENT IS1111A"/>
    <property type="match status" value="1"/>
</dbReference>
<proteinExistence type="predicted"/>
<sequence>MNYKQNEKINQVKESTLVIGIDIGSTTQYARAFDWRGIELGKVFTFSNSREGFESFKAWMQHLQDKYRKSDVIVGIEPTGHYWFDLGAYLEDEGILLVMVNPYAVKQTKELDDNSQSKNDRKDPKVIAKLVTEGRYSAPYTPDGVYADLRIMVANRKRLIREMSQIKNRFARWFAIYFPEYTDVFGDYEAQSSMLLLKKVCTPEAIVELGAEKINQIWRDAKLRAVGMKRATTLCERAKRSIGLKKGSSAARYEMKLLLEDYEYKKAQLDAVMEEIEKLCRKIPESEQMLAIKGIGVITVAGFLAEVGDVRRFESPRQIQKLAGLSLRENSSGKHKGQTTISKRGRSKLRAVLFNAAIPLIAKNPEFKSLHEYYTTRANNPLKKKQSVIAISCKLIRVFYAILANGVTYDAQKMLSDIHRQPQAA</sequence>
<dbReference type="InterPro" id="IPR003346">
    <property type="entry name" value="Transposase_20"/>
</dbReference>
<accession>A0A923RUD5</accession>
<dbReference type="GO" id="GO:0006313">
    <property type="term" value="P:DNA transposition"/>
    <property type="evidence" value="ECO:0007669"/>
    <property type="project" value="InterPro"/>
</dbReference>
<protein>
    <submittedName>
        <fullName evidence="3">IS110 family transposase</fullName>
    </submittedName>
</protein>
<dbReference type="AlphaFoldDB" id="A0A923RUD5"/>
<organism evidence="3 4">
    <name type="scientific">Roseburia zhanii</name>
    <dbReference type="NCBI Taxonomy" id="2763064"/>
    <lineage>
        <taxon>Bacteria</taxon>
        <taxon>Bacillati</taxon>
        <taxon>Bacillota</taxon>
        <taxon>Clostridia</taxon>
        <taxon>Lachnospirales</taxon>
        <taxon>Lachnospiraceae</taxon>
        <taxon>Roseburia</taxon>
    </lineage>
</organism>
<dbReference type="Proteomes" id="UP000606720">
    <property type="component" value="Unassembled WGS sequence"/>
</dbReference>
<dbReference type="InterPro" id="IPR047650">
    <property type="entry name" value="Transpos_IS110"/>
</dbReference>
<evidence type="ECO:0000259" key="2">
    <source>
        <dbReference type="Pfam" id="PF02371"/>
    </source>
</evidence>
<feature type="domain" description="Transposase IS110-like N-terminal" evidence="1">
    <location>
        <begin position="19"/>
        <end position="179"/>
    </location>
</feature>
<evidence type="ECO:0000313" key="4">
    <source>
        <dbReference type="Proteomes" id="UP000606720"/>
    </source>
</evidence>
<dbReference type="Pfam" id="PF01548">
    <property type="entry name" value="DEDD_Tnp_IS110"/>
    <property type="match status" value="1"/>
</dbReference>